<dbReference type="InterPro" id="IPR051612">
    <property type="entry name" value="Teichoic_Acid_Biosynth"/>
</dbReference>
<dbReference type="RefSeq" id="WP_092157267.1">
    <property type="nucleotide sequence ID" value="NZ_FNGA01000001.1"/>
</dbReference>
<name>A0A1G9B5G2_9BACT</name>
<dbReference type="InterPro" id="IPR043148">
    <property type="entry name" value="TagF_C"/>
</dbReference>
<dbReference type="GO" id="GO:0019350">
    <property type="term" value="P:teichoic acid biosynthetic process"/>
    <property type="evidence" value="ECO:0007669"/>
    <property type="project" value="UniProtKB-KW"/>
</dbReference>
<evidence type="ECO:0000256" key="6">
    <source>
        <dbReference type="ARBA" id="ARBA00023136"/>
    </source>
</evidence>
<dbReference type="GO" id="GO:0005886">
    <property type="term" value="C:plasma membrane"/>
    <property type="evidence" value="ECO:0007669"/>
    <property type="project" value="UniProtKB-SubCell"/>
</dbReference>
<dbReference type="Proteomes" id="UP000199053">
    <property type="component" value="Unassembled WGS sequence"/>
</dbReference>
<reference evidence="8" key="1">
    <citation type="submission" date="2016-10" db="EMBL/GenBank/DDBJ databases">
        <authorList>
            <person name="Varghese N."/>
            <person name="Submissions S."/>
        </authorList>
    </citation>
    <scope>NUCLEOTIDE SEQUENCE [LARGE SCALE GENOMIC DNA]</scope>
    <source>
        <strain evidence="8">DSM 16995</strain>
    </source>
</reference>
<keyword evidence="4 7" id="KW-0808">Transferase</keyword>
<evidence type="ECO:0000256" key="4">
    <source>
        <dbReference type="ARBA" id="ARBA00022679"/>
    </source>
</evidence>
<protein>
    <submittedName>
        <fullName evidence="7">CDP-glycerol glycerophosphotransferase</fullName>
    </submittedName>
</protein>
<dbReference type="InterPro" id="IPR007554">
    <property type="entry name" value="Glycerophosphate_synth"/>
</dbReference>
<evidence type="ECO:0000313" key="8">
    <source>
        <dbReference type="Proteomes" id="UP000199053"/>
    </source>
</evidence>
<dbReference type="Gene3D" id="3.40.50.12580">
    <property type="match status" value="1"/>
</dbReference>
<dbReference type="PANTHER" id="PTHR37316:SF3">
    <property type="entry name" value="TEICHOIC ACID GLYCEROL-PHOSPHATE TRANSFERASE"/>
    <property type="match status" value="1"/>
</dbReference>
<sequence length="391" mass="45164">MPQNEMTKIQELASSIPKQKNLTIFFGRAGSRFMDNVKYFFLYCVKKRPELECHFMAFDRKEADILKAQGLPATWVNHPDAADIMARTGIVVSDDFHWKDQEFLWALLSGAKTVQLWHGIPLKAIGFPEINSTVNMNPEKAKHLTFVYSGYDAVVSTSPFFTEKAFAKAFKAEEFIESGYPRNDVLKRRPTKYDMINADRDLYGELVKFRKLGGKTVFFMPTFRDTGGSPFEDGAIDLMRMSEFCKKNNIMFICKFHPYLTINKVTLPENIRLMDSKSDAYPLLPLCDVLLTDYSSVYFDFLLVDNPMVFYPYDFEQYVSKNRELLFDYDSMTPGKKVMNENDLYTAFEEIMLNNIDDFVDVRQKIRDLSFSNADGLAAERLGKHVVSNYL</sequence>
<dbReference type="PANTHER" id="PTHR37316">
    <property type="entry name" value="TEICHOIC ACID GLYCEROL-PHOSPHATE PRIMASE"/>
    <property type="match status" value="1"/>
</dbReference>
<dbReference type="EMBL" id="FNGA01000001">
    <property type="protein sequence ID" value="SDK34334.1"/>
    <property type="molecule type" value="Genomic_DNA"/>
</dbReference>
<dbReference type="STRING" id="246191.SAMN05660337_0150"/>
<dbReference type="Pfam" id="PF04464">
    <property type="entry name" value="Glyphos_transf"/>
    <property type="match status" value="1"/>
</dbReference>
<dbReference type="GO" id="GO:0047355">
    <property type="term" value="F:CDP-glycerol glycerophosphotransferase activity"/>
    <property type="evidence" value="ECO:0007669"/>
    <property type="project" value="InterPro"/>
</dbReference>
<comment type="subcellular location">
    <subcellularLocation>
        <location evidence="1">Cell membrane</location>
        <topology evidence="1">Peripheral membrane protein</topology>
    </subcellularLocation>
</comment>
<dbReference type="InterPro" id="IPR043149">
    <property type="entry name" value="TagF_N"/>
</dbReference>
<dbReference type="SUPFAM" id="SSF53756">
    <property type="entry name" value="UDP-Glycosyltransferase/glycogen phosphorylase"/>
    <property type="match status" value="1"/>
</dbReference>
<keyword evidence="6" id="KW-0472">Membrane</keyword>
<keyword evidence="3" id="KW-1003">Cell membrane</keyword>
<organism evidence="7 8">
    <name type="scientific">Maridesulfovibrio ferrireducens</name>
    <dbReference type="NCBI Taxonomy" id="246191"/>
    <lineage>
        <taxon>Bacteria</taxon>
        <taxon>Pseudomonadati</taxon>
        <taxon>Thermodesulfobacteriota</taxon>
        <taxon>Desulfovibrionia</taxon>
        <taxon>Desulfovibrionales</taxon>
        <taxon>Desulfovibrionaceae</taxon>
        <taxon>Maridesulfovibrio</taxon>
    </lineage>
</organism>
<keyword evidence="8" id="KW-1185">Reference proteome</keyword>
<evidence type="ECO:0000256" key="2">
    <source>
        <dbReference type="ARBA" id="ARBA00010488"/>
    </source>
</evidence>
<evidence type="ECO:0000256" key="3">
    <source>
        <dbReference type="ARBA" id="ARBA00022475"/>
    </source>
</evidence>
<dbReference type="OrthoDB" id="2676521at2"/>
<evidence type="ECO:0000256" key="1">
    <source>
        <dbReference type="ARBA" id="ARBA00004202"/>
    </source>
</evidence>
<comment type="similarity">
    <text evidence="2">Belongs to the CDP-glycerol glycerophosphotransferase family.</text>
</comment>
<accession>A0A1G9B5G2</accession>
<dbReference type="AlphaFoldDB" id="A0A1G9B5G2"/>
<keyword evidence="5" id="KW-0777">Teichoic acid biosynthesis</keyword>
<gene>
    <name evidence="7" type="ORF">SAMN05660337_0150</name>
</gene>
<proteinExistence type="inferred from homology"/>
<dbReference type="Gene3D" id="3.40.50.11820">
    <property type="match status" value="1"/>
</dbReference>
<evidence type="ECO:0000313" key="7">
    <source>
        <dbReference type="EMBL" id="SDK34334.1"/>
    </source>
</evidence>
<evidence type="ECO:0000256" key="5">
    <source>
        <dbReference type="ARBA" id="ARBA00022944"/>
    </source>
</evidence>